<gene>
    <name evidence="7" type="ORF">OE699_01635</name>
</gene>
<evidence type="ECO:0000256" key="2">
    <source>
        <dbReference type="ARBA" id="ARBA00023015"/>
    </source>
</evidence>
<dbReference type="SUPFAM" id="SSF88946">
    <property type="entry name" value="Sigma2 domain of RNA polymerase sigma factors"/>
    <property type="match status" value="1"/>
</dbReference>
<dbReference type="Gene3D" id="1.10.10.10">
    <property type="entry name" value="Winged helix-like DNA-binding domain superfamily/Winged helix DNA-binding domain"/>
    <property type="match status" value="1"/>
</dbReference>
<dbReference type="Proteomes" id="UP001526166">
    <property type="component" value="Unassembled WGS sequence"/>
</dbReference>
<keyword evidence="5" id="KW-0804">Transcription</keyword>
<dbReference type="InterPro" id="IPR036388">
    <property type="entry name" value="WH-like_DNA-bd_sf"/>
</dbReference>
<proteinExistence type="inferred from homology"/>
<accession>A0ABT2ZUW6</accession>
<dbReference type="SUPFAM" id="SSF88659">
    <property type="entry name" value="Sigma3 and sigma4 domains of RNA polymerase sigma factors"/>
    <property type="match status" value="1"/>
</dbReference>
<comment type="similarity">
    <text evidence="1">Belongs to the sigma-70 factor family. ECF subfamily.</text>
</comment>
<evidence type="ECO:0000256" key="5">
    <source>
        <dbReference type="ARBA" id="ARBA00023163"/>
    </source>
</evidence>
<dbReference type="InterPro" id="IPR013324">
    <property type="entry name" value="RNA_pol_sigma_r3/r4-like"/>
</dbReference>
<evidence type="ECO:0000256" key="4">
    <source>
        <dbReference type="ARBA" id="ARBA00023125"/>
    </source>
</evidence>
<dbReference type="InterPro" id="IPR014284">
    <property type="entry name" value="RNA_pol_sigma-70_dom"/>
</dbReference>
<dbReference type="Gene3D" id="1.10.1740.10">
    <property type="match status" value="1"/>
</dbReference>
<evidence type="ECO:0000313" key="7">
    <source>
        <dbReference type="EMBL" id="MCV2877542.1"/>
    </source>
</evidence>
<dbReference type="NCBIfam" id="TIGR02937">
    <property type="entry name" value="sigma70-ECF"/>
    <property type="match status" value="1"/>
</dbReference>
<keyword evidence="2" id="KW-0805">Transcription regulation</keyword>
<dbReference type="PANTHER" id="PTHR43133">
    <property type="entry name" value="RNA POLYMERASE ECF-TYPE SIGMA FACTO"/>
    <property type="match status" value="1"/>
</dbReference>
<dbReference type="PANTHER" id="PTHR43133:SF58">
    <property type="entry name" value="ECF RNA POLYMERASE SIGMA FACTOR SIGD"/>
    <property type="match status" value="1"/>
</dbReference>
<protein>
    <submittedName>
        <fullName evidence="7">Sigma-70 family RNA polymerase sigma factor</fullName>
    </submittedName>
</protein>
<reference evidence="7 8" key="1">
    <citation type="submission" date="2022-10" db="EMBL/GenBank/DDBJ databases">
        <title>Sinirhodobacter sp. nov., isolated from ocean surface sediments.</title>
        <authorList>
            <person name="He W."/>
            <person name="Wang L."/>
            <person name="Zhang D.-F."/>
        </authorList>
    </citation>
    <scope>NUCLEOTIDE SEQUENCE [LARGE SCALE GENOMIC DNA]</scope>
    <source>
        <strain evidence="7 8">WL0115</strain>
    </source>
</reference>
<comment type="caution">
    <text evidence="7">The sequence shown here is derived from an EMBL/GenBank/DDBJ whole genome shotgun (WGS) entry which is preliminary data.</text>
</comment>
<name>A0ABT2ZUW6_9RHOB</name>
<keyword evidence="3" id="KW-0731">Sigma factor</keyword>
<sequence>MSDTEELWSGLMRAANRGDAQCYARLLHAISPVLRGVVRARGRSLPPDQHEDIVQEVLMAIHAKRHTWREDQPIRPWLFAITRYKVADAFRRRGVAATPIEDVAERLADEGASAAIEGMEAAQEIEHLLSVLDARSAEIVRALKLREEAPAQVAQGMGMSEGALRVSLHRALKKLEGFRRRNLS</sequence>
<evidence type="ECO:0000256" key="3">
    <source>
        <dbReference type="ARBA" id="ARBA00023082"/>
    </source>
</evidence>
<evidence type="ECO:0000313" key="8">
    <source>
        <dbReference type="Proteomes" id="UP001526166"/>
    </source>
</evidence>
<feature type="domain" description="RNA polymerase sigma-70 region 2" evidence="6">
    <location>
        <begin position="31"/>
        <end position="94"/>
    </location>
</feature>
<dbReference type="Pfam" id="PF04542">
    <property type="entry name" value="Sigma70_r2"/>
    <property type="match status" value="1"/>
</dbReference>
<dbReference type="InterPro" id="IPR013325">
    <property type="entry name" value="RNA_pol_sigma_r2"/>
</dbReference>
<evidence type="ECO:0000259" key="6">
    <source>
        <dbReference type="Pfam" id="PF04542"/>
    </source>
</evidence>
<dbReference type="RefSeq" id="WP_260012310.1">
    <property type="nucleotide sequence ID" value="NZ_JAOALJ010000002.1"/>
</dbReference>
<dbReference type="EMBL" id="JAOWKW010000001">
    <property type="protein sequence ID" value="MCV2877542.1"/>
    <property type="molecule type" value="Genomic_DNA"/>
</dbReference>
<dbReference type="InterPro" id="IPR039425">
    <property type="entry name" value="RNA_pol_sigma-70-like"/>
</dbReference>
<dbReference type="InterPro" id="IPR007627">
    <property type="entry name" value="RNA_pol_sigma70_r2"/>
</dbReference>
<keyword evidence="8" id="KW-1185">Reference proteome</keyword>
<keyword evidence="4" id="KW-0238">DNA-binding</keyword>
<organism evidence="7 8">
    <name type="scientific">Sedimentimonas flavescens</name>
    <dbReference type="NCBI Taxonomy" id="2851012"/>
    <lineage>
        <taxon>Bacteria</taxon>
        <taxon>Pseudomonadati</taxon>
        <taxon>Pseudomonadota</taxon>
        <taxon>Alphaproteobacteria</taxon>
        <taxon>Rhodobacterales</taxon>
        <taxon>Rhodobacter group</taxon>
        <taxon>Sedimentimonas</taxon>
    </lineage>
</organism>
<evidence type="ECO:0000256" key="1">
    <source>
        <dbReference type="ARBA" id="ARBA00010641"/>
    </source>
</evidence>